<proteinExistence type="predicted"/>
<evidence type="ECO:0000256" key="2">
    <source>
        <dbReference type="ARBA" id="ARBA00023125"/>
    </source>
</evidence>
<dbReference type="SUPFAM" id="SSF116734">
    <property type="entry name" value="DNA methylase specificity domain"/>
    <property type="match status" value="2"/>
</dbReference>
<dbReference type="PANTHER" id="PTHR43140:SF1">
    <property type="entry name" value="TYPE I RESTRICTION ENZYME ECOKI SPECIFICITY SUBUNIT"/>
    <property type="match status" value="1"/>
</dbReference>
<dbReference type="Gene3D" id="3.90.220.20">
    <property type="entry name" value="DNA methylase specificity domains"/>
    <property type="match status" value="2"/>
</dbReference>
<evidence type="ECO:0000313" key="3">
    <source>
        <dbReference type="EMBL" id="KZC24158.1"/>
    </source>
</evidence>
<evidence type="ECO:0008006" key="5">
    <source>
        <dbReference type="Google" id="ProtNLM"/>
    </source>
</evidence>
<keyword evidence="2" id="KW-0238">DNA-binding</keyword>
<dbReference type="Gene3D" id="1.10.287.1120">
    <property type="entry name" value="Bipartite methylase S protein"/>
    <property type="match status" value="1"/>
</dbReference>
<dbReference type="CDD" id="cd17256">
    <property type="entry name" value="RMtype1_S_EcoJA65PI-TRD1-CR1_like"/>
    <property type="match status" value="1"/>
</dbReference>
<dbReference type="GO" id="GO:0009307">
    <property type="term" value="P:DNA restriction-modification system"/>
    <property type="evidence" value="ECO:0007669"/>
    <property type="project" value="UniProtKB-KW"/>
</dbReference>
<dbReference type="Proteomes" id="UP000076131">
    <property type="component" value="Unassembled WGS sequence"/>
</dbReference>
<protein>
    <recommendedName>
        <fullName evidence="5">Type I restriction modification DNA specificity domain-containing protein</fullName>
    </recommendedName>
</protein>
<reference evidence="3 4" key="1">
    <citation type="journal article" date="2016" name="MBio">
        <title>Lateral Gene Transfer in a Heavy Metal-Contaminated-Groundwater Microbial Community.</title>
        <authorList>
            <person name="Hemme C.L."/>
            <person name="Green S.J."/>
            <person name="Rishishwar L."/>
            <person name="Prakash O."/>
            <person name="Pettenato A."/>
            <person name="Chakraborty R."/>
            <person name="Deutschbauer A.M."/>
            <person name="Van Nostrand J.D."/>
            <person name="Wu L."/>
            <person name="He Z."/>
            <person name="Jordan I.K."/>
            <person name="Hazen T.C."/>
            <person name="Arkin A.P."/>
            <person name="Kostka J.E."/>
            <person name="Zhou J."/>
        </authorList>
    </citation>
    <scope>NUCLEOTIDE SEQUENCE [LARGE SCALE GENOMIC DNA]</scope>
    <source>
        <strain evidence="3 4">FW104-T7</strain>
    </source>
</reference>
<dbReference type="InterPro" id="IPR051212">
    <property type="entry name" value="Type-I_RE_S_subunit"/>
</dbReference>
<dbReference type="CDD" id="cd17260">
    <property type="entry name" value="RMtype1_S_EcoEI-TRD1-CR1_like"/>
    <property type="match status" value="1"/>
</dbReference>
<keyword evidence="1" id="KW-0680">Restriction system</keyword>
<dbReference type="AlphaFoldDB" id="A0A154QJ24"/>
<sequence length="391" mass="42873">MDAIGDDGSIRLDETRLLSQVENGYTYFRDDDVVIAKITPCFENGKGAVIRGLLGGVGFGTTELIVVRPRPAKTTSEYLGWLFASPTFRNVAEGAMYGAGGQKRVPDDFVRDFSMAFPPIEEQSVIAAFLNRETGKIDALIDEQGKLLTLLAEKRQATISHAVTRGLNPNAPMKESGVPWLGQVPAHWDVVPLMYLTEPNRPIMYGIVLPGPDVEEGIPIVKGGDVRLHKLKVDLLNRTTVEIEAPFARARLRPMDIVYSIRGTIGDAEVVPDELLDANITQDVARISPRSGIQTGWLLYAMKSKPVFVQLEQRSLGAAVRGINIFELKRAKIPVPPSVERDAIATFLKEEAEKLDGLRYGVEHAIALLKERRSALIAAAVTGKIDVRRAA</sequence>
<evidence type="ECO:0000313" key="4">
    <source>
        <dbReference type="Proteomes" id="UP000076131"/>
    </source>
</evidence>
<evidence type="ECO:0000256" key="1">
    <source>
        <dbReference type="ARBA" id="ARBA00022747"/>
    </source>
</evidence>
<comment type="caution">
    <text evidence="3">The sequence shown here is derived from an EMBL/GenBank/DDBJ whole genome shotgun (WGS) entry which is preliminary data.</text>
</comment>
<name>A0A154QJ24_9GAMM</name>
<dbReference type="STRING" id="416169.RHOFW104T7_09955"/>
<keyword evidence="4" id="KW-1185">Reference proteome</keyword>
<organism evidence="3 4">
    <name type="scientific">Rhodanobacter thiooxydans</name>
    <dbReference type="NCBI Taxonomy" id="416169"/>
    <lineage>
        <taxon>Bacteria</taxon>
        <taxon>Pseudomonadati</taxon>
        <taxon>Pseudomonadota</taxon>
        <taxon>Gammaproteobacteria</taxon>
        <taxon>Lysobacterales</taxon>
        <taxon>Rhodanobacteraceae</taxon>
        <taxon>Rhodanobacter</taxon>
    </lineage>
</organism>
<gene>
    <name evidence="3" type="ORF">RHOFW104T7_09955</name>
</gene>
<dbReference type="PANTHER" id="PTHR43140">
    <property type="entry name" value="TYPE-1 RESTRICTION ENZYME ECOKI SPECIFICITY PROTEIN"/>
    <property type="match status" value="1"/>
</dbReference>
<dbReference type="EMBL" id="LVJS01000032">
    <property type="protein sequence ID" value="KZC24158.1"/>
    <property type="molecule type" value="Genomic_DNA"/>
</dbReference>
<accession>A0A154QJ24</accession>
<dbReference type="InterPro" id="IPR044946">
    <property type="entry name" value="Restrct_endonuc_typeI_TRD_sf"/>
</dbReference>
<dbReference type="eggNOG" id="COG0732">
    <property type="taxonomic scope" value="Bacteria"/>
</dbReference>
<dbReference type="GO" id="GO:0003677">
    <property type="term" value="F:DNA binding"/>
    <property type="evidence" value="ECO:0007669"/>
    <property type="project" value="UniProtKB-KW"/>
</dbReference>